<evidence type="ECO:0000313" key="3">
    <source>
        <dbReference type="Proteomes" id="UP000199095"/>
    </source>
</evidence>
<dbReference type="Proteomes" id="UP000199095">
    <property type="component" value="Unassembled WGS sequence"/>
</dbReference>
<evidence type="ECO:0008006" key="4">
    <source>
        <dbReference type="Google" id="ProtNLM"/>
    </source>
</evidence>
<gene>
    <name evidence="2" type="ORF">SAMN05421676_107164</name>
</gene>
<dbReference type="RefSeq" id="WP_093135837.1">
    <property type="nucleotide sequence ID" value="NZ_FOHJ01000007.1"/>
</dbReference>
<evidence type="ECO:0000313" key="2">
    <source>
        <dbReference type="EMBL" id="SET74641.1"/>
    </source>
</evidence>
<name>A0A1I0GTG1_9BACI</name>
<dbReference type="OrthoDB" id="2428123at2"/>
<accession>A0A1I0GTG1</accession>
<evidence type="ECO:0000256" key="1">
    <source>
        <dbReference type="SAM" id="SignalP"/>
    </source>
</evidence>
<protein>
    <recommendedName>
        <fullName evidence="4">Lipoprotein</fullName>
    </recommendedName>
</protein>
<reference evidence="3" key="1">
    <citation type="submission" date="2016-10" db="EMBL/GenBank/DDBJ databases">
        <authorList>
            <person name="Varghese N."/>
            <person name="Submissions S."/>
        </authorList>
    </citation>
    <scope>NUCLEOTIDE SEQUENCE [LARGE SCALE GENOMIC DNA]</scope>
    <source>
        <strain evidence="3">CGMCC 1.3566</strain>
    </source>
</reference>
<sequence length="122" mass="13699">MKYLLVLVSLIFIIFTGCSNDLQENNDNNSSNSGGDSGSYAALLKVNGVQYTSLGNVNKDKYTINEKIGKVDKKVPVDVLPFKDFMSNYLEEGTPIFSIEENTDVVLAKREDETYEILRYNN</sequence>
<keyword evidence="1" id="KW-0732">Signal</keyword>
<organism evidence="2 3">
    <name type="scientific">Salinibacillus kushneri</name>
    <dbReference type="NCBI Taxonomy" id="237682"/>
    <lineage>
        <taxon>Bacteria</taxon>
        <taxon>Bacillati</taxon>
        <taxon>Bacillota</taxon>
        <taxon>Bacilli</taxon>
        <taxon>Bacillales</taxon>
        <taxon>Bacillaceae</taxon>
        <taxon>Salinibacillus</taxon>
    </lineage>
</organism>
<feature type="chain" id="PRO_5038988464" description="Lipoprotein" evidence="1">
    <location>
        <begin position="20"/>
        <end position="122"/>
    </location>
</feature>
<dbReference type="STRING" id="237682.SAMN05421676_107164"/>
<dbReference type="AlphaFoldDB" id="A0A1I0GTG1"/>
<dbReference type="EMBL" id="FOHJ01000007">
    <property type="protein sequence ID" value="SET74641.1"/>
    <property type="molecule type" value="Genomic_DNA"/>
</dbReference>
<feature type="signal peptide" evidence="1">
    <location>
        <begin position="1"/>
        <end position="19"/>
    </location>
</feature>
<proteinExistence type="predicted"/>
<dbReference type="PROSITE" id="PS51257">
    <property type="entry name" value="PROKAR_LIPOPROTEIN"/>
    <property type="match status" value="1"/>
</dbReference>
<keyword evidence="3" id="KW-1185">Reference proteome</keyword>